<dbReference type="Pfam" id="PF06958">
    <property type="entry name" value="Pyocin_S"/>
    <property type="match status" value="1"/>
</dbReference>
<dbReference type="RefSeq" id="WP_155581572.1">
    <property type="nucleotide sequence ID" value="NZ_JBHSTH010000005.1"/>
</dbReference>
<evidence type="ECO:0000259" key="4">
    <source>
        <dbReference type="Pfam" id="PF06958"/>
    </source>
</evidence>
<evidence type="ECO:0000256" key="2">
    <source>
        <dbReference type="ARBA" id="ARBA00023022"/>
    </source>
</evidence>
<feature type="domain" description="Pyosin/cloacin translocation" evidence="4">
    <location>
        <begin position="176"/>
        <end position="306"/>
    </location>
</feature>
<organism evidence="5 6">
    <name type="scientific">Pseudomonas spelaei</name>
    <dbReference type="NCBI Taxonomy" id="1055469"/>
    <lineage>
        <taxon>Bacteria</taxon>
        <taxon>Pseudomonadati</taxon>
        <taxon>Pseudomonadota</taxon>
        <taxon>Gammaproteobacteria</taxon>
        <taxon>Pseudomonadales</taxon>
        <taxon>Pseudomonadaceae</taxon>
        <taxon>Pseudomonas</taxon>
    </lineage>
</organism>
<dbReference type="SUPFAM" id="SSF69369">
    <property type="entry name" value="Cloacin translocation domain"/>
    <property type="match status" value="1"/>
</dbReference>
<dbReference type="InterPro" id="IPR016128">
    <property type="entry name" value="Pyosin/cloacin_T_dom"/>
</dbReference>
<evidence type="ECO:0000313" key="6">
    <source>
        <dbReference type="Proteomes" id="UP000438196"/>
    </source>
</evidence>
<dbReference type="OrthoDB" id="2067488at2"/>
<dbReference type="Proteomes" id="UP000438196">
    <property type="component" value="Unassembled WGS sequence"/>
</dbReference>
<dbReference type="GO" id="GO:0042742">
    <property type="term" value="P:defense response to bacterium"/>
    <property type="evidence" value="ECO:0007669"/>
    <property type="project" value="UniProtKB-KW"/>
</dbReference>
<sequence>MANNKDVPQVWRSYGTGTGGYRRLEHMNARELADSEDRQNAYDAMLARQEAYETRIKVEPQPTLPPIVGCVFAKSCNLPNAIINYSNPSGFIPTDRLADYGEHVLLGGRETDDAGLLHLKKVSGSTLPAGLGTLALSGSSITSAAGAAGAVATGLMVGLVALIWPSSLGDGALYNDEQLRALPRARTRVRLHIEQQAGGRIKGYAFYTGKNPDWEMVDVVQFGLRGTQYVADLGEGVELIWTPALDPADTLGMPALESAPQSPHIWVYPPNEAAANIIVDPVYPPEYRDFILVFPADSGVRPLYIVVSLRYEDAPYHGTKDNSVKSKRPTNGLEALNNSVQVKPTAPRRIGIDPQTQEFVVIDFTEDGIYHGHVRPWEALHQDMKNALIKANKTNRKGKVLGAKK</sequence>
<keyword evidence="3" id="KW-0078">Bacteriocin</keyword>
<keyword evidence="6" id="KW-1185">Reference proteome</keyword>
<dbReference type="CDD" id="cd20695">
    <property type="entry name" value="CdiA-CT_5T87E_Ct"/>
    <property type="match status" value="1"/>
</dbReference>
<name>A0A6I3VYS7_9PSED</name>
<evidence type="ECO:0000256" key="1">
    <source>
        <dbReference type="ARBA" id="ARBA00022529"/>
    </source>
</evidence>
<dbReference type="AlphaFoldDB" id="A0A6I3VYS7"/>
<dbReference type="GO" id="GO:0031640">
    <property type="term" value="P:killing of cells of another organism"/>
    <property type="evidence" value="ECO:0007669"/>
    <property type="project" value="UniProtKB-KW"/>
</dbReference>
<evidence type="ECO:0000313" key="5">
    <source>
        <dbReference type="EMBL" id="MUF03137.1"/>
    </source>
</evidence>
<reference evidence="5 6" key="1">
    <citation type="submission" date="2019-11" db="EMBL/GenBank/DDBJ databases">
        <title>Pseudomonas karstica sp. nov. and Pseudomonas spelaei sp. nov. from karst caves.</title>
        <authorList>
            <person name="Zeman M."/>
        </authorList>
    </citation>
    <scope>NUCLEOTIDE SEQUENCE [LARGE SCALE GENOMIC DNA]</scope>
    <source>
        <strain evidence="5 6">CCM 7893</strain>
    </source>
</reference>
<evidence type="ECO:0000256" key="3">
    <source>
        <dbReference type="ARBA" id="ARBA00023048"/>
    </source>
</evidence>
<dbReference type="InterPro" id="IPR036302">
    <property type="entry name" value="Pyosin/cloacin_T_dom_sf"/>
</dbReference>
<gene>
    <name evidence="5" type="ORF">GNF76_02250</name>
</gene>
<keyword evidence="2" id="KW-0044">Antibiotic</keyword>
<protein>
    <submittedName>
        <fullName evidence="5">S-type Pyocin</fullName>
    </submittedName>
</protein>
<accession>A0A6I3VYS7</accession>
<dbReference type="EMBL" id="WNNK01000002">
    <property type="protein sequence ID" value="MUF03137.1"/>
    <property type="molecule type" value="Genomic_DNA"/>
</dbReference>
<keyword evidence="1" id="KW-0929">Antimicrobial</keyword>
<proteinExistence type="predicted"/>
<comment type="caution">
    <text evidence="5">The sequence shown here is derived from an EMBL/GenBank/DDBJ whole genome shotgun (WGS) entry which is preliminary data.</text>
</comment>